<dbReference type="RefSeq" id="WP_126383717.1">
    <property type="nucleotide sequence ID" value="NZ_RXYK01000003.1"/>
</dbReference>
<sequence>MRIVEYDGQARFPREPSAVTVGSFDGVHRGHRKIISRMVSIARQRGLRSVVVTFEPHPRRVLKGGVSGPLGLLTTLDEKVELLQAELVDMLCVVRFTPEFAVRSSDNFIRSLLVGEIGAECVVVGYDHGFGRNRSGGGDELRQLGNELGFDVVEVDEVRIEHEHFSSTRIRSLLAEGRMEEANSFLGAPYMISGTVVEGEGNGRKIGFPTANILPPDPHKLLPKAGVYAATTVIDGNAYRAMMNVGVRPTVSSLGVTTVEAHILGWSGSLYGRELRFSLLRFLRDEKKFDSLDALREQIEKDKKGVEL</sequence>
<dbReference type="InterPro" id="IPR014729">
    <property type="entry name" value="Rossmann-like_a/b/a_fold"/>
</dbReference>
<keyword evidence="11 15" id="KW-0067">ATP-binding</keyword>
<accession>A0A432AVX1</accession>
<dbReference type="InterPro" id="IPR002606">
    <property type="entry name" value="Riboflavin_kinase_bac"/>
</dbReference>
<keyword evidence="8 15" id="KW-0547">Nucleotide-binding</keyword>
<evidence type="ECO:0000256" key="6">
    <source>
        <dbReference type="ARBA" id="ARBA00022679"/>
    </source>
</evidence>
<evidence type="ECO:0000313" key="19">
    <source>
        <dbReference type="Proteomes" id="UP000279908"/>
    </source>
</evidence>
<evidence type="ECO:0000256" key="4">
    <source>
        <dbReference type="ARBA" id="ARBA00022630"/>
    </source>
</evidence>
<evidence type="ECO:0000256" key="9">
    <source>
        <dbReference type="ARBA" id="ARBA00022777"/>
    </source>
</evidence>
<dbReference type="NCBIfam" id="NF004162">
    <property type="entry name" value="PRK05627.1-5"/>
    <property type="match status" value="1"/>
</dbReference>
<dbReference type="Proteomes" id="UP000489351">
    <property type="component" value="Unassembled WGS sequence"/>
</dbReference>
<comment type="pathway">
    <text evidence="3 15">Cofactor biosynthesis; FMN biosynthesis; FMN from riboflavin (ATP route): step 1/1.</text>
</comment>
<feature type="domain" description="Riboflavin kinase" evidence="16">
    <location>
        <begin position="185"/>
        <end position="308"/>
    </location>
</feature>
<proteinExistence type="inferred from homology"/>
<dbReference type="InterPro" id="IPR015864">
    <property type="entry name" value="FAD_synthase"/>
</dbReference>
<evidence type="ECO:0000313" key="20">
    <source>
        <dbReference type="Proteomes" id="UP000489351"/>
    </source>
</evidence>
<evidence type="ECO:0000256" key="15">
    <source>
        <dbReference type="PIRNR" id="PIRNR004491"/>
    </source>
</evidence>
<evidence type="ECO:0000256" key="3">
    <source>
        <dbReference type="ARBA" id="ARBA00005201"/>
    </source>
</evidence>
<keyword evidence="10 15" id="KW-0274">FAD</keyword>
<evidence type="ECO:0000256" key="8">
    <source>
        <dbReference type="ARBA" id="ARBA00022741"/>
    </source>
</evidence>
<keyword evidence="7 15" id="KW-0548">Nucleotidyltransferase</keyword>
<dbReference type="SMART" id="SM00904">
    <property type="entry name" value="Flavokinase"/>
    <property type="match status" value="1"/>
</dbReference>
<dbReference type="GO" id="GO:0006747">
    <property type="term" value="P:FAD biosynthetic process"/>
    <property type="evidence" value="ECO:0007669"/>
    <property type="project" value="UniProtKB-UniRule"/>
</dbReference>
<dbReference type="EMBL" id="RXYK01000003">
    <property type="protein sequence ID" value="RTY39047.1"/>
    <property type="molecule type" value="Genomic_DNA"/>
</dbReference>
<dbReference type="EC" id="2.7.7.2" evidence="15"/>
<comment type="caution">
    <text evidence="18">The sequence shown here is derived from an EMBL/GenBank/DDBJ whole genome shotgun (WGS) entry which is preliminary data.</text>
</comment>
<keyword evidence="5 15" id="KW-0288">FMN</keyword>
<dbReference type="InterPro" id="IPR023465">
    <property type="entry name" value="Riboflavin_kinase_dom_sf"/>
</dbReference>
<evidence type="ECO:0000256" key="2">
    <source>
        <dbReference type="ARBA" id="ARBA00004726"/>
    </source>
</evidence>
<dbReference type="UniPathway" id="UPA00277">
    <property type="reaction ID" value="UER00407"/>
</dbReference>
<evidence type="ECO:0000256" key="7">
    <source>
        <dbReference type="ARBA" id="ARBA00022695"/>
    </source>
</evidence>
<organism evidence="18 19">
    <name type="scientific">Chlorobium phaeovibrioides</name>
    <dbReference type="NCBI Taxonomy" id="1094"/>
    <lineage>
        <taxon>Bacteria</taxon>
        <taxon>Pseudomonadati</taxon>
        <taxon>Chlorobiota</taxon>
        <taxon>Chlorobiia</taxon>
        <taxon>Chlorobiales</taxon>
        <taxon>Chlorobiaceae</taxon>
        <taxon>Chlorobium/Pelodictyon group</taxon>
        <taxon>Chlorobium</taxon>
    </lineage>
</organism>
<dbReference type="GO" id="GO:0009231">
    <property type="term" value="P:riboflavin biosynthetic process"/>
    <property type="evidence" value="ECO:0007669"/>
    <property type="project" value="InterPro"/>
</dbReference>
<protein>
    <recommendedName>
        <fullName evidence="15">Riboflavin biosynthesis protein</fullName>
    </recommendedName>
    <domain>
        <recommendedName>
            <fullName evidence="15">Riboflavin kinase</fullName>
            <ecNumber evidence="15">2.7.1.26</ecNumber>
        </recommendedName>
        <alternativeName>
            <fullName evidence="15">Flavokinase</fullName>
        </alternativeName>
    </domain>
    <domain>
        <recommendedName>
            <fullName evidence="15">FMN adenylyltransferase</fullName>
            <ecNumber evidence="15">2.7.7.2</ecNumber>
        </recommendedName>
        <alternativeName>
            <fullName evidence="15">FAD pyrophosphorylase</fullName>
        </alternativeName>
        <alternativeName>
            <fullName evidence="15">FAD synthase</fullName>
        </alternativeName>
    </domain>
</protein>
<dbReference type="NCBIfam" id="NF004160">
    <property type="entry name" value="PRK05627.1-3"/>
    <property type="match status" value="1"/>
</dbReference>
<gene>
    <name evidence="18" type="ORF">EKD02_02800</name>
    <name evidence="17" type="ORF">GJ685_04555</name>
</gene>
<keyword evidence="9 15" id="KW-0418">Kinase</keyword>
<evidence type="ECO:0000256" key="12">
    <source>
        <dbReference type="ARBA" id="ARBA00023268"/>
    </source>
</evidence>
<evidence type="ECO:0000256" key="10">
    <source>
        <dbReference type="ARBA" id="ARBA00022827"/>
    </source>
</evidence>
<dbReference type="InterPro" id="IPR023468">
    <property type="entry name" value="Riboflavin_kinase"/>
</dbReference>
<comment type="catalytic activity">
    <reaction evidence="13 15">
        <text>riboflavin + ATP = FMN + ADP + H(+)</text>
        <dbReference type="Rhea" id="RHEA:14357"/>
        <dbReference type="ChEBI" id="CHEBI:15378"/>
        <dbReference type="ChEBI" id="CHEBI:30616"/>
        <dbReference type="ChEBI" id="CHEBI:57986"/>
        <dbReference type="ChEBI" id="CHEBI:58210"/>
        <dbReference type="ChEBI" id="CHEBI:456216"/>
        <dbReference type="EC" id="2.7.1.26"/>
    </reaction>
</comment>
<dbReference type="Pfam" id="PF01687">
    <property type="entry name" value="Flavokinase"/>
    <property type="match status" value="1"/>
</dbReference>
<dbReference type="Gene3D" id="2.40.30.30">
    <property type="entry name" value="Riboflavin kinase-like"/>
    <property type="match status" value="1"/>
</dbReference>
<reference evidence="18 19" key="1">
    <citation type="submission" date="2018-12" db="EMBL/GenBank/DDBJ databases">
        <authorList>
            <person name="Lunina O.N."/>
            <person name="Grouzdev D.S."/>
            <person name="Gorlenko V.M."/>
            <person name="Savvichev A.S."/>
        </authorList>
    </citation>
    <scope>NUCLEOTIDE SEQUENCE [LARGE SCALE GENOMIC DNA]</scope>
    <source>
        <strain evidence="18 19">BrKhr-17</strain>
    </source>
</reference>
<dbReference type="PANTHER" id="PTHR22749:SF6">
    <property type="entry name" value="RIBOFLAVIN KINASE"/>
    <property type="match status" value="1"/>
</dbReference>
<evidence type="ECO:0000259" key="16">
    <source>
        <dbReference type="SMART" id="SM00904"/>
    </source>
</evidence>
<evidence type="ECO:0000313" key="17">
    <source>
        <dbReference type="EMBL" id="MWV54337.1"/>
    </source>
</evidence>
<comment type="pathway">
    <text evidence="2 15">Cofactor biosynthesis; FAD biosynthesis; FAD from FMN: step 1/1.</text>
</comment>
<evidence type="ECO:0000256" key="11">
    <source>
        <dbReference type="ARBA" id="ARBA00022840"/>
    </source>
</evidence>
<dbReference type="SUPFAM" id="SSF52374">
    <property type="entry name" value="Nucleotidylyl transferase"/>
    <property type="match status" value="1"/>
</dbReference>
<dbReference type="InterPro" id="IPR015865">
    <property type="entry name" value="Riboflavin_kinase_bac/euk"/>
</dbReference>
<reference evidence="17 20" key="2">
    <citation type="submission" date="2019-11" db="EMBL/GenBank/DDBJ databases">
        <title>Green- and brown-colored morphotypes of Chlorobia in the stratified aquatic ecosystems of Kandalaksha Gulf (White Sea): A model for study of the accessory genome evolution.</title>
        <authorList>
            <person name="Grouzdev D.S."/>
        </authorList>
    </citation>
    <scope>NUCLEOTIDE SEQUENCE [LARGE SCALE GENOMIC DNA]</scope>
    <source>
        <strain evidence="17 20">ZM</strain>
    </source>
</reference>
<dbReference type="PIRSF" id="PIRSF004491">
    <property type="entry name" value="FAD_Synth"/>
    <property type="match status" value="1"/>
</dbReference>
<dbReference type="NCBIfam" id="TIGR00083">
    <property type="entry name" value="ribF"/>
    <property type="match status" value="1"/>
</dbReference>
<dbReference type="AlphaFoldDB" id="A0A432AVX1"/>
<dbReference type="GO" id="GO:0005524">
    <property type="term" value="F:ATP binding"/>
    <property type="evidence" value="ECO:0007669"/>
    <property type="project" value="UniProtKB-UniRule"/>
</dbReference>
<keyword evidence="20" id="KW-1185">Reference proteome</keyword>
<dbReference type="EMBL" id="WUBZ01000011">
    <property type="protein sequence ID" value="MWV54337.1"/>
    <property type="molecule type" value="Genomic_DNA"/>
</dbReference>
<evidence type="ECO:0000313" key="18">
    <source>
        <dbReference type="EMBL" id="RTY39047.1"/>
    </source>
</evidence>
<dbReference type="GO" id="GO:0008531">
    <property type="term" value="F:riboflavin kinase activity"/>
    <property type="evidence" value="ECO:0007669"/>
    <property type="project" value="UniProtKB-UniRule"/>
</dbReference>
<dbReference type="PANTHER" id="PTHR22749">
    <property type="entry name" value="RIBOFLAVIN KINASE/FMN ADENYLYLTRANSFERASE"/>
    <property type="match status" value="1"/>
</dbReference>
<keyword evidence="4 15" id="KW-0285">Flavoprotein</keyword>
<keyword evidence="6 15" id="KW-0808">Transferase</keyword>
<dbReference type="SUPFAM" id="SSF82114">
    <property type="entry name" value="Riboflavin kinase-like"/>
    <property type="match status" value="1"/>
</dbReference>
<evidence type="ECO:0000256" key="14">
    <source>
        <dbReference type="ARBA" id="ARBA00049494"/>
    </source>
</evidence>
<comment type="catalytic activity">
    <reaction evidence="14 15">
        <text>FMN + ATP + H(+) = FAD + diphosphate</text>
        <dbReference type="Rhea" id="RHEA:17237"/>
        <dbReference type="ChEBI" id="CHEBI:15378"/>
        <dbReference type="ChEBI" id="CHEBI:30616"/>
        <dbReference type="ChEBI" id="CHEBI:33019"/>
        <dbReference type="ChEBI" id="CHEBI:57692"/>
        <dbReference type="ChEBI" id="CHEBI:58210"/>
        <dbReference type="EC" id="2.7.7.2"/>
    </reaction>
</comment>
<dbReference type="CDD" id="cd02064">
    <property type="entry name" value="FAD_synthetase_N"/>
    <property type="match status" value="1"/>
</dbReference>
<dbReference type="EC" id="2.7.1.26" evidence="15"/>
<evidence type="ECO:0000256" key="1">
    <source>
        <dbReference type="ARBA" id="ARBA00002121"/>
    </source>
</evidence>
<dbReference type="GO" id="GO:0003919">
    <property type="term" value="F:FMN adenylyltransferase activity"/>
    <property type="evidence" value="ECO:0007669"/>
    <property type="project" value="UniProtKB-UniRule"/>
</dbReference>
<comment type="function">
    <text evidence="1">Catalyzes the phosphorylation of riboflavin to FMN followed by the adenylation of FMN to FAD.</text>
</comment>
<dbReference type="Gene3D" id="3.40.50.620">
    <property type="entry name" value="HUPs"/>
    <property type="match status" value="1"/>
</dbReference>
<dbReference type="FunFam" id="3.40.50.620:FF:000021">
    <property type="entry name" value="Riboflavin biosynthesis protein"/>
    <property type="match status" value="1"/>
</dbReference>
<evidence type="ECO:0000256" key="13">
    <source>
        <dbReference type="ARBA" id="ARBA00047880"/>
    </source>
</evidence>
<keyword evidence="12" id="KW-0511">Multifunctional enzyme</keyword>
<dbReference type="Pfam" id="PF06574">
    <property type="entry name" value="FAD_syn"/>
    <property type="match status" value="1"/>
</dbReference>
<evidence type="ECO:0000256" key="5">
    <source>
        <dbReference type="ARBA" id="ARBA00022643"/>
    </source>
</evidence>
<dbReference type="UniPathway" id="UPA00276">
    <property type="reaction ID" value="UER00406"/>
</dbReference>
<comment type="similarity">
    <text evidence="15">Belongs to the ribF family.</text>
</comment>
<dbReference type="GO" id="GO:0009398">
    <property type="term" value="P:FMN biosynthetic process"/>
    <property type="evidence" value="ECO:0007669"/>
    <property type="project" value="UniProtKB-UniRule"/>
</dbReference>
<dbReference type="Proteomes" id="UP000279908">
    <property type="component" value="Unassembled WGS sequence"/>
</dbReference>
<name>A0A432AVX1_CHLPH</name>